<protein>
    <recommendedName>
        <fullName evidence="3">Phage portal protein</fullName>
    </recommendedName>
</protein>
<sequence length="428" mass="45794">MTDTLTNMLQAVDAPAARYSRLDAYYAGNSPLSYLAPEAAALLGDRLRRVRANIPKVLVDSIVERLRITGFAGVDVWADWLRNDLDQLSPQAMREALILGSGYAIVWAGVDGRPSVSIESARQMAMVTDPGTRQTVAALKRWETATTTECTLFLPDRVQRYTANSTGATTAGFRLVDELDNPLGTVPVVRLLNSDRVLDTEGTSEMESVIDLSDALVKLLCDMMIASETGARPRRWSTGVELSEDDEGNAVSPFAEGDQFLVAEAEGAKFGQLPGADLGGYENAIGVIMRQISAVSGLPEHMLGIGGDNPTSADSIRASEAALTAKAEAKQALFGRSWEQIARLMVGVRDGADPSSVEARVEWADPATRSEAQEADAVTKLFSVGLLPASFALRKLGYSDSEIDEIHAARARDNIANADVSKLFGGAA</sequence>
<name>A0A138AHU6_9ACTN</name>
<evidence type="ECO:0008006" key="3">
    <source>
        <dbReference type="Google" id="ProtNLM"/>
    </source>
</evidence>
<dbReference type="Proteomes" id="UP000070258">
    <property type="component" value="Unassembled WGS sequence"/>
</dbReference>
<comment type="caution">
    <text evidence="1">The sequence shown here is derived from an EMBL/GenBank/DDBJ whole genome shotgun (WGS) entry which is preliminary data.</text>
</comment>
<proteinExistence type="predicted"/>
<gene>
    <name evidence="1" type="ORF">AXK60_06085</name>
</gene>
<dbReference type="OrthoDB" id="1780383at2"/>
<evidence type="ECO:0000313" key="2">
    <source>
        <dbReference type="Proteomes" id="UP000070258"/>
    </source>
</evidence>
<dbReference type="AlphaFoldDB" id="A0A138AHU6"/>
<dbReference type="STRING" id="239498.AXK60_06085"/>
<dbReference type="EMBL" id="LSRF01000033">
    <property type="protein sequence ID" value="KXP10061.1"/>
    <property type="molecule type" value="Genomic_DNA"/>
</dbReference>
<dbReference type="RefSeq" id="WP_068571098.1">
    <property type="nucleotide sequence ID" value="NZ_LSRF01000033.1"/>
</dbReference>
<accession>A0A138AHU6</accession>
<dbReference type="InterPro" id="IPR021145">
    <property type="entry name" value="Portal_protein_SPP1_Gp6-like"/>
</dbReference>
<dbReference type="Pfam" id="PF05133">
    <property type="entry name" value="SPP1_portal"/>
    <property type="match status" value="1"/>
</dbReference>
<evidence type="ECO:0000313" key="1">
    <source>
        <dbReference type="EMBL" id="KXP10061.1"/>
    </source>
</evidence>
<reference evidence="2" key="1">
    <citation type="submission" date="2016-02" db="EMBL/GenBank/DDBJ databases">
        <authorList>
            <person name="Wen L."/>
            <person name="He K."/>
            <person name="Yang H."/>
        </authorList>
    </citation>
    <scope>NUCLEOTIDE SEQUENCE [LARGE SCALE GENOMIC DNA]</scope>
    <source>
        <strain evidence="2">JCM 15929</strain>
    </source>
</reference>
<organism evidence="1 2">
    <name type="scientific">Tsukamurella pseudospumae</name>
    <dbReference type="NCBI Taxonomy" id="239498"/>
    <lineage>
        <taxon>Bacteria</taxon>
        <taxon>Bacillati</taxon>
        <taxon>Actinomycetota</taxon>
        <taxon>Actinomycetes</taxon>
        <taxon>Mycobacteriales</taxon>
        <taxon>Tsukamurellaceae</taxon>
        <taxon>Tsukamurella</taxon>
    </lineage>
</organism>